<reference evidence="7" key="2">
    <citation type="submission" date="2025-08" db="UniProtKB">
        <authorList>
            <consortium name="RefSeq"/>
        </authorList>
    </citation>
    <scope>IDENTIFICATION</scope>
    <source>
        <tissue evidence="7">Etiolated seedlings</tissue>
    </source>
</reference>
<proteinExistence type="inferred from homology"/>
<dbReference type="Pfam" id="PF08167">
    <property type="entry name" value="RIX1"/>
    <property type="match status" value="1"/>
</dbReference>
<name>A0A1S2YVW2_CICAR</name>
<dbReference type="GO" id="GO:0006364">
    <property type="term" value="P:rRNA processing"/>
    <property type="evidence" value="ECO:0007669"/>
    <property type="project" value="TreeGrafter"/>
</dbReference>
<feature type="region of interest" description="Disordered" evidence="4">
    <location>
        <begin position="468"/>
        <end position="498"/>
    </location>
</feature>
<dbReference type="PANTHER" id="PTHR34105:SF1">
    <property type="entry name" value="PROLINE-, GLUTAMIC ACID- AND LEUCINE-RICH PROTEIN 1"/>
    <property type="match status" value="1"/>
</dbReference>
<feature type="domain" description="Pre-rRNA-processing protein RIX1 N-terminal" evidence="5">
    <location>
        <begin position="23"/>
        <end position="221"/>
    </location>
</feature>
<evidence type="ECO:0000256" key="2">
    <source>
        <dbReference type="ARBA" id="ARBA00010511"/>
    </source>
</evidence>
<accession>A0A1S2YVW2</accession>
<keyword evidence="3" id="KW-0539">Nucleus</keyword>
<keyword evidence="6" id="KW-1185">Reference proteome</keyword>
<comment type="similarity">
    <text evidence="2">Belongs to the RIX1/PELP1 family.</text>
</comment>
<gene>
    <name evidence="7" type="primary">LOC101488919</name>
</gene>
<reference evidence="6" key="1">
    <citation type="journal article" date="2013" name="Nat. Biotechnol.">
        <title>Draft genome sequence of chickpea (Cicer arietinum) provides a resource for trait improvement.</title>
        <authorList>
            <person name="Varshney R.K."/>
            <person name="Song C."/>
            <person name="Saxena R.K."/>
            <person name="Azam S."/>
            <person name="Yu S."/>
            <person name="Sharpe A.G."/>
            <person name="Cannon S."/>
            <person name="Baek J."/>
            <person name="Rosen B.D."/>
            <person name="Tar'an B."/>
            <person name="Millan T."/>
            <person name="Zhang X."/>
            <person name="Ramsay L.D."/>
            <person name="Iwata A."/>
            <person name="Wang Y."/>
            <person name="Nelson W."/>
            <person name="Farmer A.D."/>
            <person name="Gaur P.M."/>
            <person name="Soderlund C."/>
            <person name="Penmetsa R.V."/>
            <person name="Xu C."/>
            <person name="Bharti A.K."/>
            <person name="He W."/>
            <person name="Winter P."/>
            <person name="Zhao S."/>
            <person name="Hane J.K."/>
            <person name="Carrasquilla-Garcia N."/>
            <person name="Condie J.A."/>
            <person name="Upadhyaya H.D."/>
            <person name="Luo M.C."/>
            <person name="Thudi M."/>
            <person name="Gowda C.L."/>
            <person name="Singh N.P."/>
            <person name="Lichtenzveig J."/>
            <person name="Gali K.K."/>
            <person name="Rubio J."/>
            <person name="Nadarajan N."/>
            <person name="Dolezel J."/>
            <person name="Bansal K.C."/>
            <person name="Xu X."/>
            <person name="Edwards D."/>
            <person name="Zhang G."/>
            <person name="Kahl G."/>
            <person name="Gil J."/>
            <person name="Singh K.B."/>
            <person name="Datta S.K."/>
            <person name="Jackson S.A."/>
            <person name="Wang J."/>
            <person name="Cook D.R."/>
        </authorList>
    </citation>
    <scope>NUCLEOTIDE SEQUENCE [LARGE SCALE GENOMIC DNA]</scope>
    <source>
        <strain evidence="6">cv. CDC Frontier</strain>
    </source>
</reference>
<comment type="subcellular location">
    <subcellularLocation>
        <location evidence="1">Nucleus</location>
    </subcellularLocation>
</comment>
<feature type="compositionally biased region" description="Polar residues" evidence="4">
    <location>
        <begin position="297"/>
        <end position="308"/>
    </location>
</feature>
<evidence type="ECO:0000256" key="3">
    <source>
        <dbReference type="ARBA" id="ARBA00023242"/>
    </source>
</evidence>
<protein>
    <submittedName>
        <fullName evidence="7">Proline-, glutamic acid- and leucine-rich protein 1</fullName>
    </submittedName>
</protein>
<dbReference type="InterPro" id="IPR012583">
    <property type="entry name" value="RIX1_N"/>
</dbReference>
<feature type="region of interest" description="Disordered" evidence="4">
    <location>
        <begin position="293"/>
        <end position="316"/>
    </location>
</feature>
<dbReference type="RefSeq" id="XP_004510734.1">
    <property type="nucleotide sequence ID" value="XM_004510677.3"/>
</dbReference>
<dbReference type="PaxDb" id="3827-XP_004510734.1"/>
<evidence type="ECO:0000256" key="1">
    <source>
        <dbReference type="ARBA" id="ARBA00004123"/>
    </source>
</evidence>
<dbReference type="Gene3D" id="1.25.10.10">
    <property type="entry name" value="Leucine-rich Repeat Variant"/>
    <property type="match status" value="1"/>
</dbReference>
<evidence type="ECO:0000313" key="6">
    <source>
        <dbReference type="Proteomes" id="UP000087171"/>
    </source>
</evidence>
<feature type="compositionally biased region" description="Polar residues" evidence="4">
    <location>
        <begin position="468"/>
        <end position="481"/>
    </location>
</feature>
<dbReference type="eggNOG" id="ENOG502QR0U">
    <property type="taxonomic scope" value="Eukaryota"/>
</dbReference>
<organism evidence="6 7">
    <name type="scientific">Cicer arietinum</name>
    <name type="common">Chickpea</name>
    <name type="synonym">Garbanzo</name>
    <dbReference type="NCBI Taxonomy" id="3827"/>
    <lineage>
        <taxon>Eukaryota</taxon>
        <taxon>Viridiplantae</taxon>
        <taxon>Streptophyta</taxon>
        <taxon>Embryophyta</taxon>
        <taxon>Tracheophyta</taxon>
        <taxon>Spermatophyta</taxon>
        <taxon>Magnoliopsida</taxon>
        <taxon>eudicotyledons</taxon>
        <taxon>Gunneridae</taxon>
        <taxon>Pentapetalae</taxon>
        <taxon>rosids</taxon>
        <taxon>fabids</taxon>
        <taxon>Fabales</taxon>
        <taxon>Fabaceae</taxon>
        <taxon>Papilionoideae</taxon>
        <taxon>50 kb inversion clade</taxon>
        <taxon>NPAAA clade</taxon>
        <taxon>Hologalegina</taxon>
        <taxon>IRL clade</taxon>
        <taxon>Cicereae</taxon>
        <taxon>Cicer</taxon>
    </lineage>
</organism>
<dbReference type="GO" id="GO:0005634">
    <property type="term" value="C:nucleus"/>
    <property type="evidence" value="ECO:0007669"/>
    <property type="project" value="UniProtKB-SubCell"/>
</dbReference>
<dbReference type="InterPro" id="IPR016024">
    <property type="entry name" value="ARM-type_fold"/>
</dbReference>
<feature type="compositionally biased region" description="Basic and acidic residues" evidence="4">
    <location>
        <begin position="803"/>
        <end position="813"/>
    </location>
</feature>
<dbReference type="InterPro" id="IPR011989">
    <property type="entry name" value="ARM-like"/>
</dbReference>
<dbReference type="GeneID" id="101488919"/>
<evidence type="ECO:0000259" key="5">
    <source>
        <dbReference type="Pfam" id="PF08167"/>
    </source>
</evidence>
<evidence type="ECO:0000313" key="7">
    <source>
        <dbReference type="RefSeq" id="XP_004510734.1"/>
    </source>
</evidence>
<sequence length="876" mass="96092">MAAFDHFGDMYDVALKPCLLATLIREHLPTVDHSFSNHSELSKVVSLIKTHSLLSESATESTDPKVAKAWKSSLTSWLDRILLLLSSHSPDKRWAGISLLGVTCEECSSDRFLESYTVWFQKLLTSLQSPEDSHLVRVAACASISDLLARLSGFPKLKKEGSAAAVKVVQPVLRLLHDDNSEAIWEAAVHVLYTLITSFPFSIQRHYDSVEAAIAVKLVSGGCSHDMMKKLAHCLALLPKSKGDEESWSVMMQKILILINDQLNSTFQGVEEETIRKEFNNLLFMPGKQPPLPLGGNVSTEEANNNATKRSKKSRTSDVPILMSGCCMLLTNTYPAKVNVPVRLLLFLVERILMVNGALPEMSLPFMTALQQENICSELPALHMCSLELLTAIIKATGSQLLPHAASILRIITKYFKTCALPELRIKVYSVAKTLLISMGVGMALCLSKEVVNNAIADLSTIENKNGGTLNGSNTDVSTVAPQPARHRKRKHNNTTGSLLENDASSGLVVEVPKKCHATPISLRVAALEALEALITVAGALRSEQWRPQVDSLLIVIAMDSFREGSSSEEINVFQNKDPAATATDLQLAAFRALLASFLSVTAPQTPYLSQGLELFRRGKQQTGTKLAEFCAHAMLTLEVLIHPKTYPLVDYVRPNNNTYEEAKVSFRDEYFSRNNPFGLPEAKPPVRDEITDYLINDDDDLGVLWTESTKDTNKSSEMVTPLPSSTDIQESSEIVPEIATYTDVEMRTVNNDTVFKSDHPGESITQYQEPVACTTSNPVVIDTHGDAATDIESERIVSDDTIPHNEANHVESDQGSLGDKGFELASLSKSSVQTSDSNMVPEFAFKINYGKLLDDVDDPFPDIVDGDPDSDSGSE</sequence>
<feature type="region of interest" description="Disordered" evidence="4">
    <location>
        <begin position="856"/>
        <end position="876"/>
    </location>
</feature>
<evidence type="ECO:0000256" key="4">
    <source>
        <dbReference type="SAM" id="MobiDB-lite"/>
    </source>
</evidence>
<dbReference type="OrthoDB" id="20900at2759"/>
<dbReference type="Proteomes" id="UP000087171">
    <property type="component" value="Chromosome Ca7"/>
</dbReference>
<feature type="region of interest" description="Disordered" evidence="4">
    <location>
        <begin position="803"/>
        <end position="822"/>
    </location>
</feature>
<dbReference type="SUPFAM" id="SSF48371">
    <property type="entry name" value="ARM repeat"/>
    <property type="match status" value="1"/>
</dbReference>
<dbReference type="AlphaFoldDB" id="A0A1S2YVW2"/>
<dbReference type="KEGG" id="cam:101488919"/>
<dbReference type="PANTHER" id="PTHR34105">
    <property type="entry name" value="PROLINE-, GLUTAMIC ACID- AND LEUCINE-RICH PROTEIN 1"/>
    <property type="match status" value="1"/>
</dbReference>
<dbReference type="STRING" id="3827.A0A1S2YVW2"/>